<dbReference type="Pfam" id="PF03315">
    <property type="entry name" value="SDH_beta"/>
    <property type="match status" value="1"/>
</dbReference>
<dbReference type="NCBIfam" id="TIGR00719">
    <property type="entry name" value="sda_beta"/>
    <property type="match status" value="1"/>
</dbReference>
<keyword evidence="4 10" id="KW-0004">4Fe-4S</keyword>
<dbReference type="Proteomes" id="UP000005868">
    <property type="component" value="Chromosome"/>
</dbReference>
<evidence type="ECO:0000256" key="5">
    <source>
        <dbReference type="ARBA" id="ARBA00022723"/>
    </source>
</evidence>
<keyword evidence="3 10" id="KW-0312">Gluconeogenesis</keyword>
<evidence type="ECO:0000256" key="10">
    <source>
        <dbReference type="RuleBase" id="RU366059"/>
    </source>
</evidence>
<dbReference type="PANTHER" id="PTHR30182">
    <property type="entry name" value="L-SERINE DEHYDRATASE"/>
    <property type="match status" value="1"/>
</dbReference>
<dbReference type="InterPro" id="IPR002912">
    <property type="entry name" value="ACT_dom"/>
</dbReference>
<dbReference type="GO" id="GO:0051539">
    <property type="term" value="F:4 iron, 4 sulfur cluster binding"/>
    <property type="evidence" value="ECO:0007669"/>
    <property type="project" value="UniProtKB-UniRule"/>
</dbReference>
<protein>
    <recommendedName>
        <fullName evidence="10">L-serine dehydratase</fullName>
        <ecNumber evidence="10">4.3.1.17</ecNumber>
    </recommendedName>
</protein>
<name>G7V5H9_THELD</name>
<dbReference type="Gene3D" id="3.30.1330.90">
    <property type="entry name" value="D-3-phosphoglycerate dehydrogenase, domain 3"/>
    <property type="match status" value="1"/>
</dbReference>
<dbReference type="OrthoDB" id="9805537at2"/>
<dbReference type="InterPro" id="IPR029009">
    <property type="entry name" value="ASB_dom_sf"/>
</dbReference>
<evidence type="ECO:0000256" key="6">
    <source>
        <dbReference type="ARBA" id="ARBA00023004"/>
    </source>
</evidence>
<dbReference type="PIRSF" id="PIRSF036692">
    <property type="entry name" value="SDH_B"/>
    <property type="match status" value="1"/>
</dbReference>
<reference evidence="13" key="1">
    <citation type="submission" date="2011-10" db="EMBL/GenBank/DDBJ databases">
        <title>The complete genome of chromosome of Thermovirga lienii DSM 17291.</title>
        <authorList>
            <consortium name="US DOE Joint Genome Institute (JGI-PGF)"/>
            <person name="Lucas S."/>
            <person name="Copeland A."/>
            <person name="Lapidus A."/>
            <person name="Glavina del Rio T."/>
            <person name="Dalin E."/>
            <person name="Tice H."/>
            <person name="Bruce D."/>
            <person name="Goodwin L."/>
            <person name="Pitluck S."/>
            <person name="Peters L."/>
            <person name="Mikhailova N."/>
            <person name="Saunders E."/>
            <person name="Kyrpides N."/>
            <person name="Mavromatis K."/>
            <person name="Ivanova N."/>
            <person name="Last F.I."/>
            <person name="Brettin T."/>
            <person name="Detter J.C."/>
            <person name="Han C."/>
            <person name="Larimer F."/>
            <person name="Land M."/>
            <person name="Hauser L."/>
            <person name="Markowitz V."/>
            <person name="Cheng J.-F."/>
            <person name="Hugenholtz P."/>
            <person name="Woyke T."/>
            <person name="Wu D."/>
            <person name="Spring S."/>
            <person name="Schroeder M."/>
            <person name="Brambilla E.-M."/>
            <person name="Klenk H.-P."/>
            <person name="Eisen J.A."/>
        </authorList>
    </citation>
    <scope>NUCLEOTIDE SEQUENCE [LARGE SCALE GENOMIC DNA]</scope>
    <source>
        <strain evidence="13">ATCC BAA-1197 / DSM 17291 / Cas60314</strain>
    </source>
</reference>
<dbReference type="CDD" id="cd04903">
    <property type="entry name" value="ACT_LSD"/>
    <property type="match status" value="1"/>
</dbReference>
<dbReference type="GO" id="GO:0046872">
    <property type="term" value="F:metal ion binding"/>
    <property type="evidence" value="ECO:0007669"/>
    <property type="project" value="UniProtKB-KW"/>
</dbReference>
<dbReference type="GO" id="GO:0003941">
    <property type="term" value="F:L-serine ammonia-lyase activity"/>
    <property type="evidence" value="ECO:0007669"/>
    <property type="project" value="UniProtKB-UniRule"/>
</dbReference>
<evidence type="ECO:0000313" key="13">
    <source>
        <dbReference type="Proteomes" id="UP000005868"/>
    </source>
</evidence>
<comment type="catalytic activity">
    <reaction evidence="9 10">
        <text>L-serine = pyruvate + NH4(+)</text>
        <dbReference type="Rhea" id="RHEA:19169"/>
        <dbReference type="ChEBI" id="CHEBI:15361"/>
        <dbReference type="ChEBI" id="CHEBI:28938"/>
        <dbReference type="ChEBI" id="CHEBI:33384"/>
        <dbReference type="EC" id="4.3.1.17"/>
    </reaction>
</comment>
<dbReference type="InterPro" id="IPR004643">
    <property type="entry name" value="Fe-S_L-Ser_bsu"/>
</dbReference>
<dbReference type="EMBL" id="CP003096">
    <property type="protein sequence ID" value="AER65806.1"/>
    <property type="molecule type" value="Genomic_DNA"/>
</dbReference>
<keyword evidence="5 10" id="KW-0479">Metal-binding</keyword>
<dbReference type="Pfam" id="PF01842">
    <property type="entry name" value="ACT"/>
    <property type="match status" value="1"/>
</dbReference>
<dbReference type="STRING" id="580340.Tlie_0060"/>
<evidence type="ECO:0000256" key="8">
    <source>
        <dbReference type="ARBA" id="ARBA00023239"/>
    </source>
</evidence>
<evidence type="ECO:0000256" key="1">
    <source>
        <dbReference type="ARBA" id="ARBA00001966"/>
    </source>
</evidence>
<accession>G7V5H9</accession>
<evidence type="ECO:0000256" key="2">
    <source>
        <dbReference type="ARBA" id="ARBA00008636"/>
    </source>
</evidence>
<evidence type="ECO:0000256" key="3">
    <source>
        <dbReference type="ARBA" id="ARBA00022432"/>
    </source>
</evidence>
<evidence type="ECO:0000256" key="9">
    <source>
        <dbReference type="ARBA" id="ARBA00049406"/>
    </source>
</evidence>
<dbReference type="InterPro" id="IPR005131">
    <property type="entry name" value="Ser_deHydtase_bsu"/>
</dbReference>
<dbReference type="SUPFAM" id="SSF55021">
    <property type="entry name" value="ACT-like"/>
    <property type="match status" value="1"/>
</dbReference>
<dbReference type="SUPFAM" id="SSF143548">
    <property type="entry name" value="Serine metabolism enzymes domain"/>
    <property type="match status" value="1"/>
</dbReference>
<reference evidence="12 13" key="2">
    <citation type="journal article" date="2012" name="Stand. Genomic Sci.">
        <title>Genome sequence of the moderately thermophilic, amino-acid-degrading and sulfur-reducing bacterium Thermovirga lienii type strain (Cas60314(T)).</title>
        <authorList>
            <person name="Goker M."/>
            <person name="Saunders E."/>
            <person name="Lapidus A."/>
            <person name="Nolan M."/>
            <person name="Lucas S."/>
            <person name="Hammon N."/>
            <person name="Deshpande S."/>
            <person name="Cheng J.F."/>
            <person name="Han C."/>
            <person name="Tapia R."/>
            <person name="Goodwin L.A."/>
            <person name="Pitluck S."/>
            <person name="Liolios K."/>
            <person name="Mavromatis K."/>
            <person name="Pagani I."/>
            <person name="Ivanova N."/>
            <person name="Mikhailova N."/>
            <person name="Pati A."/>
            <person name="Chen A."/>
            <person name="Palaniappan K."/>
            <person name="Land M."/>
            <person name="Chang Y.J."/>
            <person name="Jeffries C.D."/>
            <person name="Brambilla E.M."/>
            <person name="Rohde M."/>
            <person name="Spring S."/>
            <person name="Detter J.C."/>
            <person name="Woyke T."/>
            <person name="Bristow J."/>
            <person name="Eisen J.A."/>
            <person name="Markowitz V."/>
            <person name="Hugenholtz P."/>
            <person name="Kyrpides N.C."/>
            <person name="Klenk H.P."/>
        </authorList>
    </citation>
    <scope>NUCLEOTIDE SEQUENCE [LARGE SCALE GENOMIC DNA]</scope>
    <source>
        <strain evidence="13">ATCC BAA-1197 / DSM 17291 / Cas60314</strain>
    </source>
</reference>
<evidence type="ECO:0000259" key="11">
    <source>
        <dbReference type="PROSITE" id="PS51671"/>
    </source>
</evidence>
<dbReference type="eggNOG" id="COG1760">
    <property type="taxonomic scope" value="Bacteria"/>
</dbReference>
<feature type="domain" description="ACT" evidence="11">
    <location>
        <begin position="145"/>
        <end position="220"/>
    </location>
</feature>
<organism evidence="12 13">
    <name type="scientific">Thermovirga lienii (strain ATCC BAA-1197 / DSM 17291 / Cas60314)</name>
    <dbReference type="NCBI Taxonomy" id="580340"/>
    <lineage>
        <taxon>Bacteria</taxon>
        <taxon>Thermotogati</taxon>
        <taxon>Synergistota</taxon>
        <taxon>Synergistia</taxon>
        <taxon>Synergistales</taxon>
        <taxon>Thermovirgaceae</taxon>
        <taxon>Thermovirga</taxon>
    </lineage>
</organism>
<keyword evidence="7 10" id="KW-0411">Iron-sulfur</keyword>
<dbReference type="InterPro" id="IPR045865">
    <property type="entry name" value="ACT-like_dom_sf"/>
</dbReference>
<proteinExistence type="inferred from homology"/>
<dbReference type="InterPro" id="IPR051318">
    <property type="entry name" value="Fe-S_L-Ser"/>
</dbReference>
<evidence type="ECO:0000256" key="4">
    <source>
        <dbReference type="ARBA" id="ARBA00022485"/>
    </source>
</evidence>
<comment type="similarity">
    <text evidence="2 10">Belongs to the iron-sulfur dependent L-serine dehydratase family.</text>
</comment>
<comment type="cofactor">
    <cofactor evidence="1 10">
        <name>[4Fe-4S] cluster</name>
        <dbReference type="ChEBI" id="CHEBI:49883"/>
    </cofactor>
</comment>
<dbReference type="GO" id="GO:0006094">
    <property type="term" value="P:gluconeogenesis"/>
    <property type="evidence" value="ECO:0007669"/>
    <property type="project" value="UniProtKB-KW"/>
</dbReference>
<dbReference type="KEGG" id="tli:Tlie_0060"/>
<dbReference type="PROSITE" id="PS51671">
    <property type="entry name" value="ACT"/>
    <property type="match status" value="1"/>
</dbReference>
<dbReference type="AlphaFoldDB" id="G7V5H9"/>
<keyword evidence="8 10" id="KW-0456">Lyase</keyword>
<evidence type="ECO:0000313" key="12">
    <source>
        <dbReference type="EMBL" id="AER65806.1"/>
    </source>
</evidence>
<dbReference type="PANTHER" id="PTHR30182:SF12">
    <property type="entry name" value="L-SERINE DEHYDRATASE, BETA CHAIN-RELATED"/>
    <property type="match status" value="1"/>
</dbReference>
<dbReference type="EC" id="4.3.1.17" evidence="10"/>
<gene>
    <name evidence="12" type="ordered locus">Tlie_0060</name>
</gene>
<dbReference type="Gene3D" id="3.30.70.260">
    <property type="match status" value="1"/>
</dbReference>
<evidence type="ECO:0000256" key="7">
    <source>
        <dbReference type="ARBA" id="ARBA00023014"/>
    </source>
</evidence>
<keyword evidence="6 10" id="KW-0408">Iron</keyword>
<sequence>MRLEDVIGPVMIGPSSSHTAGAARLGRLAALIWGRPVREVTIFLRGSFAATWWGHGTDLAILAGLLGFLPDDPRIPNAREEAKKKGIHWTFKEEHPDGAHPNSARFLFKDEDTSMEVVGASIGGGAVRLLEIDGFKLELSGELPALVTFHRDTPGVVASITGLLASKGLNIATLTLHRQGRGKGAAMVVELDENPQTEIMDAISRCHSEIFRVLPLKLGE</sequence>
<keyword evidence="13" id="KW-1185">Reference proteome</keyword>
<dbReference type="HOGENOM" id="CLU_086592_0_0_0"/>